<dbReference type="InterPro" id="IPR036876">
    <property type="entry name" value="UVR_dom_sf"/>
</dbReference>
<feature type="short sequence motif" description="Beta-hairpin" evidence="12">
    <location>
        <begin position="124"/>
        <end position="147"/>
    </location>
</feature>
<comment type="subunit">
    <text evidence="10 12 13">Forms a heterotetramer with UvrA during the search for lesions. Interacts with UvrC in an incision complex.</text>
</comment>
<evidence type="ECO:0000256" key="1">
    <source>
        <dbReference type="ARBA" id="ARBA00004496"/>
    </source>
</evidence>
<keyword evidence="9 12" id="KW-0234">DNA repair</keyword>
<evidence type="ECO:0000256" key="6">
    <source>
        <dbReference type="ARBA" id="ARBA00022769"/>
    </source>
</evidence>
<evidence type="ECO:0000256" key="14">
    <source>
        <dbReference type="SAM" id="Coils"/>
    </source>
</evidence>
<evidence type="ECO:0000259" key="18">
    <source>
        <dbReference type="PROSITE" id="PS51194"/>
    </source>
</evidence>
<comment type="caution">
    <text evidence="19">The sequence shown here is derived from an EMBL/GenBank/DDBJ whole genome shotgun (WGS) entry which is preliminary data.</text>
</comment>
<dbReference type="NCBIfam" id="TIGR00631">
    <property type="entry name" value="uvrb"/>
    <property type="match status" value="1"/>
</dbReference>
<dbReference type="SUPFAM" id="SSF52540">
    <property type="entry name" value="P-loop containing nucleoside triphosphate hydrolases"/>
    <property type="match status" value="2"/>
</dbReference>
<evidence type="ECO:0000256" key="15">
    <source>
        <dbReference type="SAM" id="MobiDB-lite"/>
    </source>
</evidence>
<evidence type="ECO:0000256" key="13">
    <source>
        <dbReference type="RuleBase" id="RU003587"/>
    </source>
</evidence>
<evidence type="ECO:0000256" key="8">
    <source>
        <dbReference type="ARBA" id="ARBA00022881"/>
    </source>
</evidence>
<keyword evidence="5 12" id="KW-0227">DNA damage</keyword>
<feature type="domain" description="UVR" evidence="16">
    <location>
        <begin position="664"/>
        <end position="699"/>
    </location>
</feature>
<dbReference type="PANTHER" id="PTHR24029:SF0">
    <property type="entry name" value="UVRABC SYSTEM PROTEIN B"/>
    <property type="match status" value="1"/>
</dbReference>
<keyword evidence="4 12" id="KW-0547">Nucleotide-binding</keyword>
<dbReference type="InterPro" id="IPR024759">
    <property type="entry name" value="UvrB_YAD/RRR_dom"/>
</dbReference>
<evidence type="ECO:0000256" key="12">
    <source>
        <dbReference type="HAMAP-Rule" id="MF_00204"/>
    </source>
</evidence>
<evidence type="ECO:0000256" key="10">
    <source>
        <dbReference type="ARBA" id="ARBA00026033"/>
    </source>
</evidence>
<dbReference type="CDD" id="cd18790">
    <property type="entry name" value="SF2_C_UvrB"/>
    <property type="match status" value="1"/>
</dbReference>
<dbReference type="SMART" id="SM00487">
    <property type="entry name" value="DEXDc"/>
    <property type="match status" value="1"/>
</dbReference>
<dbReference type="InterPro" id="IPR001650">
    <property type="entry name" value="Helicase_C-like"/>
</dbReference>
<dbReference type="PROSITE" id="PS51194">
    <property type="entry name" value="HELICASE_CTER"/>
    <property type="match status" value="1"/>
</dbReference>
<dbReference type="Gene3D" id="6.10.140.240">
    <property type="match status" value="1"/>
</dbReference>
<evidence type="ECO:0000313" key="20">
    <source>
        <dbReference type="Proteomes" id="UP000315460"/>
    </source>
</evidence>
<feature type="domain" description="Helicase ATP-binding" evidence="17">
    <location>
        <begin position="58"/>
        <end position="215"/>
    </location>
</feature>
<evidence type="ECO:0000313" key="19">
    <source>
        <dbReference type="EMBL" id="SMO87298.1"/>
    </source>
</evidence>
<dbReference type="RefSeq" id="WP_154830821.1">
    <property type="nucleotide sequence ID" value="NZ_BAAAQH010000012.1"/>
</dbReference>
<dbReference type="PROSITE" id="PS50151">
    <property type="entry name" value="UVR"/>
    <property type="match status" value="1"/>
</dbReference>
<dbReference type="Gene3D" id="4.10.860.10">
    <property type="entry name" value="UVR domain"/>
    <property type="match status" value="1"/>
</dbReference>
<keyword evidence="8 12" id="KW-0267">Excision nuclease</keyword>
<name>A0ABY1N4U6_9ACTN</name>
<comment type="function">
    <text evidence="12">The UvrABC repair system catalyzes the recognition and processing of DNA lesions. A damage recognition complex composed of 2 UvrA and 2 UvrB subunits scans DNA for abnormalities. Upon binding of the UvrA(2)B(2) complex to a putative damaged site, the DNA wraps around one UvrB monomer. DNA wrap is dependent on ATP binding by UvrB and probably causes local melting of the DNA helix, facilitating insertion of UvrB beta-hairpin between the DNA strands. Then UvrB probes one DNA strand for the presence of a lesion. If a lesion is found the UvrA subunits dissociate and the UvrB-DNA preincision complex is formed. This complex is subsequently bound by UvrC and the second UvrB is released. If no lesion is found, the DNA wraps around the other UvrB subunit that will check the other stand for damage.</text>
</comment>
<protein>
    <recommendedName>
        <fullName evidence="11 12">UvrABC system protein B</fullName>
        <shortName evidence="12">Protein UvrB</shortName>
    </recommendedName>
    <alternativeName>
        <fullName evidence="12">Excinuclease ABC subunit B</fullName>
    </alternativeName>
</protein>
<dbReference type="InterPro" id="IPR006935">
    <property type="entry name" value="Helicase/UvrB_N"/>
</dbReference>
<comment type="domain">
    <text evidence="12">The beta-hairpin motif is involved in DNA binding.</text>
</comment>
<comment type="subcellular location">
    <subcellularLocation>
        <location evidence="1 12 13">Cytoplasm</location>
    </subcellularLocation>
</comment>
<dbReference type="SMART" id="SM00490">
    <property type="entry name" value="HELICc"/>
    <property type="match status" value="1"/>
</dbReference>
<dbReference type="PANTHER" id="PTHR24029">
    <property type="entry name" value="UVRABC SYSTEM PROTEIN B"/>
    <property type="match status" value="1"/>
</dbReference>
<feature type="domain" description="Helicase C-terminal" evidence="18">
    <location>
        <begin position="462"/>
        <end position="628"/>
    </location>
</feature>
<dbReference type="PROSITE" id="PS51192">
    <property type="entry name" value="HELICASE_ATP_BIND_1"/>
    <property type="match status" value="1"/>
</dbReference>
<evidence type="ECO:0000256" key="2">
    <source>
        <dbReference type="ARBA" id="ARBA00008533"/>
    </source>
</evidence>
<dbReference type="InterPro" id="IPR027417">
    <property type="entry name" value="P-loop_NTPase"/>
</dbReference>
<dbReference type="InterPro" id="IPR001943">
    <property type="entry name" value="UVR_dom"/>
</dbReference>
<dbReference type="CDD" id="cd17916">
    <property type="entry name" value="DEXHc_UvrB"/>
    <property type="match status" value="1"/>
</dbReference>
<dbReference type="InterPro" id="IPR041471">
    <property type="entry name" value="UvrB_inter"/>
</dbReference>
<evidence type="ECO:0000256" key="11">
    <source>
        <dbReference type="ARBA" id="ARBA00029504"/>
    </source>
</evidence>
<evidence type="ECO:0000256" key="5">
    <source>
        <dbReference type="ARBA" id="ARBA00022763"/>
    </source>
</evidence>
<keyword evidence="7 12" id="KW-0067">ATP-binding</keyword>
<comment type="similarity">
    <text evidence="2 12 13">Belongs to the UvrB family.</text>
</comment>
<evidence type="ECO:0000256" key="4">
    <source>
        <dbReference type="ARBA" id="ARBA00022741"/>
    </source>
</evidence>
<dbReference type="Pfam" id="PF00271">
    <property type="entry name" value="Helicase_C"/>
    <property type="match status" value="1"/>
</dbReference>
<accession>A0ABY1N4U6</accession>
<sequence>MAFATEIPDDGVPADPTVLSYSEFRPIGDVERSATRFEVVSEFTPSGDQPTAIAELTERLARGERDVVLLGATGTGKSATTAWLIEKVQRPTLVMAPNKTLAAQLANELREMLPNNAVEYFVSYYDYYQPEAYIAQTDTFIEKDSSINDDVERLRHSATSSLLSRRDVVVVSSVSCIYGLGTPQSYLDRSVALAVGQEVDRDQLLRLLVDVQYERNDVSMTRGTFRAKGDTVDIIPTYEELAVRIEFFGDEIDALYYIHPLTGDVVRRVDEVRIFPATHYVAGPERMAKAIASIEAELEERLAELENQGKLLEAQRLRMRTSYDIEMMQQVGFCSGIENYSRHIDGRPAGSSPATLIDYFPEDFLTVIDESHVTVPQIGAMYEGDASRKRNLVDFGFRLPSALDNRPLTWEEFSGRVGQTVYLSATPGPYEMGRAGGEFVEQVIRPTGLVDPKIVVKPTKGQIDDLIGEIRQRAERDERVLVTTLTKKMSEDLTDYLLELGIRVRYLHSEIDTLQRVELLRDLRRGEYDVLVGINLLREGLDLPEVSLVAILDADKQGFLRSATSLIQTIGRAARNVSGEVHMYADSVTEAMRQAIDETDRRREKQVAYNTEHGIDPQPLRRKIADILDRVGEECGDDAEPQDRPELVGARAADGSARPRKELEKLIEEMTEQMMSAATDLRFELAGRLRDEIAELRKELKGMREAGVD</sequence>
<dbReference type="Pfam" id="PF17757">
    <property type="entry name" value="UvrB_inter"/>
    <property type="match status" value="1"/>
</dbReference>
<dbReference type="Gene3D" id="3.40.50.300">
    <property type="entry name" value="P-loop containing nucleotide triphosphate hydrolases"/>
    <property type="match status" value="3"/>
</dbReference>
<feature type="binding site" evidence="12">
    <location>
        <begin position="71"/>
        <end position="78"/>
    </location>
    <ligand>
        <name>ATP</name>
        <dbReference type="ChEBI" id="CHEBI:30616"/>
    </ligand>
</feature>
<evidence type="ECO:0000256" key="3">
    <source>
        <dbReference type="ARBA" id="ARBA00022490"/>
    </source>
</evidence>
<keyword evidence="20" id="KW-1185">Reference proteome</keyword>
<dbReference type="Pfam" id="PF04851">
    <property type="entry name" value="ResIII"/>
    <property type="match status" value="1"/>
</dbReference>
<evidence type="ECO:0000256" key="7">
    <source>
        <dbReference type="ARBA" id="ARBA00022840"/>
    </source>
</evidence>
<dbReference type="InterPro" id="IPR014001">
    <property type="entry name" value="Helicase_ATP-bd"/>
</dbReference>
<dbReference type="EMBL" id="FXTG01000010">
    <property type="protein sequence ID" value="SMO87298.1"/>
    <property type="molecule type" value="Genomic_DNA"/>
</dbReference>
<gene>
    <name evidence="12" type="primary">uvrB</name>
    <name evidence="19" type="ORF">SAMN06265174_11028</name>
</gene>
<keyword evidence="3 12" id="KW-0963">Cytoplasm</keyword>
<keyword evidence="14" id="KW-0175">Coiled coil</keyword>
<dbReference type="Pfam" id="PF12344">
    <property type="entry name" value="UvrB"/>
    <property type="match status" value="1"/>
</dbReference>
<keyword evidence="6 12" id="KW-0228">DNA excision</keyword>
<evidence type="ECO:0000259" key="17">
    <source>
        <dbReference type="PROSITE" id="PS51192"/>
    </source>
</evidence>
<organism evidence="19 20">
    <name type="scientific">Dietzia kunjamensis subsp. schimae</name>
    <dbReference type="NCBI Taxonomy" id="498198"/>
    <lineage>
        <taxon>Bacteria</taxon>
        <taxon>Bacillati</taxon>
        <taxon>Actinomycetota</taxon>
        <taxon>Actinomycetes</taxon>
        <taxon>Mycobacteriales</taxon>
        <taxon>Dietziaceae</taxon>
        <taxon>Dietzia</taxon>
    </lineage>
</organism>
<keyword evidence="12 13" id="KW-0742">SOS response</keyword>
<dbReference type="SUPFAM" id="SSF46600">
    <property type="entry name" value="C-terminal UvrC-binding domain of UvrB"/>
    <property type="match status" value="1"/>
</dbReference>
<evidence type="ECO:0000259" key="16">
    <source>
        <dbReference type="PROSITE" id="PS50151"/>
    </source>
</evidence>
<proteinExistence type="inferred from homology"/>
<feature type="coiled-coil region" evidence="14">
    <location>
        <begin position="660"/>
        <end position="706"/>
    </location>
</feature>
<dbReference type="NCBIfam" id="NF003673">
    <property type="entry name" value="PRK05298.1"/>
    <property type="match status" value="1"/>
</dbReference>
<evidence type="ECO:0000256" key="9">
    <source>
        <dbReference type="ARBA" id="ARBA00023204"/>
    </source>
</evidence>
<reference evidence="19 20" key="1">
    <citation type="submission" date="2017-05" db="EMBL/GenBank/DDBJ databases">
        <authorList>
            <person name="Varghese N."/>
            <person name="Submissions S."/>
        </authorList>
    </citation>
    <scope>NUCLEOTIDE SEQUENCE [LARGE SCALE GENOMIC DNA]</scope>
    <source>
        <strain evidence="19 20">DSM 45139</strain>
    </source>
</reference>
<dbReference type="HAMAP" id="MF_00204">
    <property type="entry name" value="UvrB"/>
    <property type="match status" value="1"/>
</dbReference>
<feature type="region of interest" description="Disordered" evidence="15">
    <location>
        <begin position="634"/>
        <end position="660"/>
    </location>
</feature>
<dbReference type="Proteomes" id="UP000315460">
    <property type="component" value="Unassembled WGS sequence"/>
</dbReference>
<dbReference type="InterPro" id="IPR004807">
    <property type="entry name" value="UvrB"/>
</dbReference>
<dbReference type="Pfam" id="PF02151">
    <property type="entry name" value="UVR"/>
    <property type="match status" value="1"/>
</dbReference>
<feature type="coiled-coil region" evidence="14">
    <location>
        <begin position="288"/>
        <end position="315"/>
    </location>
</feature>